<organism evidence="1 2">
    <name type="scientific">Jimgerdemannia flammicorona</name>
    <dbReference type="NCBI Taxonomy" id="994334"/>
    <lineage>
        <taxon>Eukaryota</taxon>
        <taxon>Fungi</taxon>
        <taxon>Fungi incertae sedis</taxon>
        <taxon>Mucoromycota</taxon>
        <taxon>Mucoromycotina</taxon>
        <taxon>Endogonomycetes</taxon>
        <taxon>Endogonales</taxon>
        <taxon>Endogonaceae</taxon>
        <taxon>Jimgerdemannia</taxon>
    </lineage>
</organism>
<evidence type="ECO:0000313" key="2">
    <source>
        <dbReference type="Proteomes" id="UP000274822"/>
    </source>
</evidence>
<evidence type="ECO:0000313" key="1">
    <source>
        <dbReference type="EMBL" id="RUS34586.1"/>
    </source>
</evidence>
<sequence>MTQCFTSIPAKLGFGEEDGPMREPEKENAKIKAFSFPVPAKFYDCYGLLVVKATWKDKRHPKGVSMKWGLAYTVRSHNCSKRTMCVSQPQRVTNQPHRHESQILFRFYKNWAID</sequence>
<keyword evidence="2" id="KW-1185">Reference proteome</keyword>
<gene>
    <name evidence="1" type="ORF">BC938DRAFT_479598</name>
</gene>
<reference evidence="1 2" key="1">
    <citation type="journal article" date="2018" name="New Phytol.">
        <title>Phylogenomics of Endogonaceae and evolution of mycorrhizas within Mucoromycota.</title>
        <authorList>
            <person name="Chang Y."/>
            <person name="Desiro A."/>
            <person name="Na H."/>
            <person name="Sandor L."/>
            <person name="Lipzen A."/>
            <person name="Clum A."/>
            <person name="Barry K."/>
            <person name="Grigoriev I.V."/>
            <person name="Martin F.M."/>
            <person name="Stajich J.E."/>
            <person name="Smith M.E."/>
            <person name="Bonito G."/>
            <person name="Spatafora J.W."/>
        </authorList>
    </citation>
    <scope>NUCLEOTIDE SEQUENCE [LARGE SCALE GENOMIC DNA]</scope>
    <source>
        <strain evidence="1 2">AD002</strain>
    </source>
</reference>
<name>A0A433QXV1_9FUNG</name>
<protein>
    <submittedName>
        <fullName evidence="1">Uncharacterized protein</fullName>
    </submittedName>
</protein>
<proteinExistence type="predicted"/>
<accession>A0A433QXV1</accession>
<dbReference type="AlphaFoldDB" id="A0A433QXV1"/>
<dbReference type="Proteomes" id="UP000274822">
    <property type="component" value="Unassembled WGS sequence"/>
</dbReference>
<dbReference type="EMBL" id="RBNJ01000407">
    <property type="protein sequence ID" value="RUS34586.1"/>
    <property type="molecule type" value="Genomic_DNA"/>
</dbReference>
<comment type="caution">
    <text evidence="1">The sequence shown here is derived from an EMBL/GenBank/DDBJ whole genome shotgun (WGS) entry which is preliminary data.</text>
</comment>